<proteinExistence type="predicted"/>
<dbReference type="EMBL" id="AGCA01000410">
    <property type="protein sequence ID" value="EGY28327.1"/>
    <property type="molecule type" value="Genomic_DNA"/>
</dbReference>
<reference evidence="1 2" key="1">
    <citation type="journal article" date="2012" name="Genome Res.">
        <title>Genomic basis of endosymbiont-conferred protection against an insect parasitoid.</title>
        <authorList>
            <person name="Hansen A.K."/>
            <person name="Vorburger C."/>
            <person name="Moran N.A."/>
        </authorList>
    </citation>
    <scope>NUCLEOTIDE SEQUENCE [LARGE SCALE GENOMIC DNA]</scope>
    <source>
        <strain evidence="2">R5.15</strain>
    </source>
</reference>
<dbReference type="RefSeq" id="WP_006707379.1">
    <property type="nucleotide sequence ID" value="NZ_AGCA01000410.1"/>
</dbReference>
<comment type="caution">
    <text evidence="1">The sequence shown here is derived from an EMBL/GenBank/DDBJ whole genome shotgun (WGS) entry which is preliminary data.</text>
</comment>
<dbReference type="Proteomes" id="UP000004116">
    <property type="component" value="Unassembled WGS sequence"/>
</dbReference>
<dbReference type="AlphaFoldDB" id="G2H0Z7"/>
<name>G2H0Z7_9ENTR</name>
<gene>
    <name evidence="1" type="ORF">Rin_00017320</name>
</gene>
<keyword evidence="2" id="KW-1185">Reference proteome</keyword>
<sequence>MLSPLSGSNLSRILPLPDANETQSFSAQFSRVMNIVSQLKWNIAAPAKNFALGSLFRSYLLPVFFLAGCAVNTTDNEGLIPDCSGSNCGAEGSQYKGSGLGVWTYENKGKKPKALKVSLSGLEHNKVTLVFSNLSEHPQSMPKGLVNRGGTKDPAFPNYQPNLLDPIPTDVSHQRLGSVERKTWKVPQMGKNNQADKPIDFPSTLRGEATIGQFT</sequence>
<protein>
    <submittedName>
        <fullName evidence="1">Uncharacterized protein</fullName>
    </submittedName>
</protein>
<evidence type="ECO:0000313" key="1">
    <source>
        <dbReference type="EMBL" id="EGY28327.1"/>
    </source>
</evidence>
<organism evidence="1 2">
    <name type="scientific">Candidatus Regiella insecticola 5.15</name>
    <dbReference type="NCBI Taxonomy" id="1005043"/>
    <lineage>
        <taxon>Bacteria</taxon>
        <taxon>Pseudomonadati</taxon>
        <taxon>Pseudomonadota</taxon>
        <taxon>Gammaproteobacteria</taxon>
        <taxon>Enterobacterales</taxon>
        <taxon>Enterobacteriaceae</taxon>
        <taxon>aphid secondary symbionts</taxon>
        <taxon>Candidatus Regiella</taxon>
    </lineage>
</organism>
<evidence type="ECO:0000313" key="2">
    <source>
        <dbReference type="Proteomes" id="UP000004116"/>
    </source>
</evidence>
<accession>G2H0Z7</accession>